<dbReference type="Pfam" id="PF06812">
    <property type="entry name" value="ImpA_N"/>
    <property type="match status" value="1"/>
</dbReference>
<dbReference type="Proteomes" id="UP000275461">
    <property type="component" value="Unassembled WGS sequence"/>
</dbReference>
<dbReference type="Pfam" id="PF16989">
    <property type="entry name" value="T6SS_VasJ"/>
    <property type="match status" value="1"/>
</dbReference>
<comment type="caution">
    <text evidence="3">The sequence shown here is derived from an EMBL/GenBank/DDBJ whole genome shotgun (WGS) entry which is preliminary data.</text>
</comment>
<dbReference type="PANTHER" id="PTHR37024">
    <property type="entry name" value="TYPE VI SECRETION SYSTEM DUF2094 AND IMPA-RELATED DOMAIN PROTEIN"/>
    <property type="match status" value="1"/>
</dbReference>
<evidence type="ECO:0000259" key="2">
    <source>
        <dbReference type="Pfam" id="PF06812"/>
    </source>
</evidence>
<dbReference type="NCBIfam" id="TIGR03362">
    <property type="entry name" value="VI_chp_7"/>
    <property type="match status" value="1"/>
</dbReference>
<protein>
    <submittedName>
        <fullName evidence="3">Type VI secretion system protein VasJ</fullName>
    </submittedName>
</protein>
<dbReference type="PANTHER" id="PTHR37024:SF3">
    <property type="entry name" value="TYPE VI SECRETION SYSTEM PROTEIN TSSA"/>
    <property type="match status" value="1"/>
</dbReference>
<evidence type="ECO:0000256" key="1">
    <source>
        <dbReference type="SAM" id="MobiDB-lite"/>
    </source>
</evidence>
<feature type="domain" description="ImpA N-terminal" evidence="2">
    <location>
        <begin position="20"/>
        <end position="133"/>
    </location>
</feature>
<reference evidence="3 4" key="1">
    <citation type="submission" date="2018-10" db="EMBL/GenBank/DDBJ databases">
        <title>Genomic Encyclopedia of Type Strains, Phase IV (KMG-IV): sequencing the most valuable type-strain genomes for metagenomic binning, comparative biology and taxonomic classification.</title>
        <authorList>
            <person name="Goeker M."/>
        </authorList>
    </citation>
    <scope>NUCLEOTIDE SEQUENCE [LARGE SCALE GENOMIC DNA]</scope>
    <source>
        <strain evidence="3 4">DSM 12769</strain>
    </source>
</reference>
<sequence>MPMVELPRRIGREADLTPLLDPLAEGEGIGQPVTDEAAYVWLDEELMKAGSLQHGEIDWAGAEQQAICLLADRGRDLRVLAHLLHCLQRDRDAVRFALSLNLLQHALSHWWEEAYPRPARQGSAWRSRLFTTMIRRATSLAAQLQGAKEAALRHCLDAVTGLRSPASEKGLPKEPLVDLEQALDRLVPVAHGGPLAVRGSSPPANGQDHSPEPEEASTEARVQSELLPGDVRGNRDVLLRVASDLTDQAPDNPLGYRLRRFAVWQAIDNPPPARNDGRTELAPVAADRAALYREAAQCGDGTLWSRLEHSLEVSPFWLEGHRLSADLACQLGREPCANAIREEAARFLERLPGLADCRFSDGTPFVDETTRAWLVGPALPGNASGGNADAWSRALVKAREHLAQDGLGVALEILDSGLADADSPREAAYWRLASADLLHSAGLEAMARQQYRALRSAIEGLGLAQWEPRLVERLDALCRQ</sequence>
<dbReference type="InterPro" id="IPR017739">
    <property type="entry name" value="T6SS-assoc_VCA0119"/>
</dbReference>
<evidence type="ECO:0000313" key="4">
    <source>
        <dbReference type="Proteomes" id="UP000275461"/>
    </source>
</evidence>
<dbReference type="InterPro" id="IPR010657">
    <property type="entry name" value="ImpA_N"/>
</dbReference>
<dbReference type="RefSeq" id="WP_121442092.1">
    <property type="nucleotide sequence ID" value="NZ_RCDA01000001.1"/>
</dbReference>
<accession>A0A498C8C7</accession>
<dbReference type="OrthoDB" id="1522895at2"/>
<dbReference type="EMBL" id="RCDA01000001">
    <property type="protein sequence ID" value="RLK51703.1"/>
    <property type="molecule type" value="Genomic_DNA"/>
</dbReference>
<name>A0A498C8C7_9GAMM</name>
<organism evidence="3 4">
    <name type="scientific">Alkalispirillum mobile</name>
    <dbReference type="NCBI Taxonomy" id="85925"/>
    <lineage>
        <taxon>Bacteria</taxon>
        <taxon>Pseudomonadati</taxon>
        <taxon>Pseudomonadota</taxon>
        <taxon>Gammaproteobacteria</taxon>
        <taxon>Chromatiales</taxon>
        <taxon>Ectothiorhodospiraceae</taxon>
        <taxon>Alkalispirillum</taxon>
    </lineage>
</organism>
<evidence type="ECO:0000313" key="3">
    <source>
        <dbReference type="EMBL" id="RLK51703.1"/>
    </source>
</evidence>
<gene>
    <name evidence="3" type="ORF">DFR31_1649</name>
</gene>
<keyword evidence="4" id="KW-1185">Reference proteome</keyword>
<feature type="region of interest" description="Disordered" evidence="1">
    <location>
        <begin position="192"/>
        <end position="227"/>
    </location>
</feature>
<dbReference type="AlphaFoldDB" id="A0A498C8C7"/>
<proteinExistence type="predicted"/>